<feature type="transmembrane region" description="Helical" evidence="1">
    <location>
        <begin position="157"/>
        <end position="174"/>
    </location>
</feature>
<gene>
    <name evidence="2" type="ORF">TBK1r_58640</name>
</gene>
<dbReference type="RefSeq" id="WP_145218268.1">
    <property type="nucleotide sequence ID" value="NZ_CP036432.1"/>
</dbReference>
<keyword evidence="3" id="KW-1185">Reference proteome</keyword>
<protein>
    <recommendedName>
        <fullName evidence="4">Cytochrome c-type biogenesis protein CcmF C-terminal domain-containing protein</fullName>
    </recommendedName>
</protein>
<sequence>MSFPGRILFYLGTGALLMGGYKSSLLLRGSVIPERAMLTSIGKVNGTSNVHLTVTDFEFGKHIVTLKDDGTWQRVWIPLLLPDGSWPDRKVVLHSQHIKNPAQLNAVLKRKTVTGVATNFFQSLGKNQQEQFAPLYPNVNLSGAIALELDGAMPSPWVAYPLLIFGLVGFPWGIKLMFFPRRESPEVLTADDGQAVNGPRR</sequence>
<accession>A0ABX5XXW9</accession>
<evidence type="ECO:0008006" key="4">
    <source>
        <dbReference type="Google" id="ProtNLM"/>
    </source>
</evidence>
<reference evidence="2 3" key="1">
    <citation type="submission" date="2019-02" db="EMBL/GenBank/DDBJ databases">
        <title>Deep-cultivation of Planctomycetes and their phenomic and genomic characterization uncovers novel biology.</title>
        <authorList>
            <person name="Wiegand S."/>
            <person name="Jogler M."/>
            <person name="Boedeker C."/>
            <person name="Pinto D."/>
            <person name="Vollmers J."/>
            <person name="Rivas-Marin E."/>
            <person name="Kohn T."/>
            <person name="Peeters S.H."/>
            <person name="Heuer A."/>
            <person name="Rast P."/>
            <person name="Oberbeckmann S."/>
            <person name="Bunk B."/>
            <person name="Jeske O."/>
            <person name="Meyerdierks A."/>
            <person name="Storesund J.E."/>
            <person name="Kallscheuer N."/>
            <person name="Luecker S."/>
            <person name="Lage O.M."/>
            <person name="Pohl T."/>
            <person name="Merkel B.J."/>
            <person name="Hornburger P."/>
            <person name="Mueller R.-W."/>
            <person name="Bruemmer F."/>
            <person name="Labrenz M."/>
            <person name="Spormann A.M."/>
            <person name="Op den Camp H."/>
            <person name="Overmann J."/>
            <person name="Amann R."/>
            <person name="Jetten M.S.M."/>
            <person name="Mascher T."/>
            <person name="Medema M.H."/>
            <person name="Devos D.P."/>
            <person name="Kaster A.-K."/>
            <person name="Ovreas L."/>
            <person name="Rohde M."/>
            <person name="Galperin M.Y."/>
            <person name="Jogler C."/>
        </authorList>
    </citation>
    <scope>NUCLEOTIDE SEQUENCE [LARGE SCALE GENOMIC DNA]</scope>
    <source>
        <strain evidence="2 3">TBK1r</strain>
    </source>
</reference>
<evidence type="ECO:0000313" key="3">
    <source>
        <dbReference type="Proteomes" id="UP000318081"/>
    </source>
</evidence>
<evidence type="ECO:0000313" key="2">
    <source>
        <dbReference type="EMBL" id="QDV86839.1"/>
    </source>
</evidence>
<keyword evidence="1" id="KW-1133">Transmembrane helix</keyword>
<keyword evidence="1" id="KW-0812">Transmembrane</keyword>
<dbReference type="Proteomes" id="UP000318081">
    <property type="component" value="Chromosome"/>
</dbReference>
<keyword evidence="1" id="KW-0472">Membrane</keyword>
<organism evidence="2 3">
    <name type="scientific">Stieleria magnilauensis</name>
    <dbReference type="NCBI Taxonomy" id="2527963"/>
    <lineage>
        <taxon>Bacteria</taxon>
        <taxon>Pseudomonadati</taxon>
        <taxon>Planctomycetota</taxon>
        <taxon>Planctomycetia</taxon>
        <taxon>Pirellulales</taxon>
        <taxon>Pirellulaceae</taxon>
        <taxon>Stieleria</taxon>
    </lineage>
</organism>
<evidence type="ECO:0000256" key="1">
    <source>
        <dbReference type="SAM" id="Phobius"/>
    </source>
</evidence>
<dbReference type="EMBL" id="CP036432">
    <property type="protein sequence ID" value="QDV86839.1"/>
    <property type="molecule type" value="Genomic_DNA"/>
</dbReference>
<name>A0ABX5XXW9_9BACT</name>
<proteinExistence type="predicted"/>